<feature type="region of interest" description="Disordered" evidence="1">
    <location>
        <begin position="116"/>
        <end position="228"/>
    </location>
</feature>
<dbReference type="RefSeq" id="XP_007407411.1">
    <property type="nucleotide sequence ID" value="XM_007407349.1"/>
</dbReference>
<dbReference type="EMBL" id="GL883098">
    <property type="protein sequence ID" value="EGG09051.1"/>
    <property type="molecule type" value="Genomic_DNA"/>
</dbReference>
<protein>
    <submittedName>
        <fullName evidence="2">Uncharacterized protein</fullName>
    </submittedName>
</protein>
<organism evidence="3">
    <name type="scientific">Melampsora larici-populina (strain 98AG31 / pathotype 3-4-7)</name>
    <name type="common">Poplar leaf rust fungus</name>
    <dbReference type="NCBI Taxonomy" id="747676"/>
    <lineage>
        <taxon>Eukaryota</taxon>
        <taxon>Fungi</taxon>
        <taxon>Dikarya</taxon>
        <taxon>Basidiomycota</taxon>
        <taxon>Pucciniomycotina</taxon>
        <taxon>Pucciniomycetes</taxon>
        <taxon>Pucciniales</taxon>
        <taxon>Melampsoraceae</taxon>
        <taxon>Melampsora</taxon>
    </lineage>
</organism>
<reference evidence="3" key="1">
    <citation type="journal article" date="2011" name="Proc. Natl. Acad. Sci. U.S.A.">
        <title>Obligate biotrophy features unraveled by the genomic analysis of rust fungi.</title>
        <authorList>
            <person name="Duplessis S."/>
            <person name="Cuomo C.A."/>
            <person name="Lin Y.-C."/>
            <person name="Aerts A."/>
            <person name="Tisserant E."/>
            <person name="Veneault-Fourrey C."/>
            <person name="Joly D.L."/>
            <person name="Hacquard S."/>
            <person name="Amselem J."/>
            <person name="Cantarel B.L."/>
            <person name="Chiu R."/>
            <person name="Coutinho P.M."/>
            <person name="Feau N."/>
            <person name="Field M."/>
            <person name="Frey P."/>
            <person name="Gelhaye E."/>
            <person name="Goldberg J."/>
            <person name="Grabherr M.G."/>
            <person name="Kodira C.D."/>
            <person name="Kohler A."/>
            <person name="Kuees U."/>
            <person name="Lindquist E.A."/>
            <person name="Lucas S.M."/>
            <person name="Mago R."/>
            <person name="Mauceli E."/>
            <person name="Morin E."/>
            <person name="Murat C."/>
            <person name="Pangilinan J.L."/>
            <person name="Park R."/>
            <person name="Pearson M."/>
            <person name="Quesneville H."/>
            <person name="Rouhier N."/>
            <person name="Sakthikumar S."/>
            <person name="Salamov A.A."/>
            <person name="Schmutz J."/>
            <person name="Selles B."/>
            <person name="Shapiro H."/>
            <person name="Tanguay P."/>
            <person name="Tuskan G.A."/>
            <person name="Henrissat B."/>
            <person name="Van de Peer Y."/>
            <person name="Rouze P."/>
            <person name="Ellis J.G."/>
            <person name="Dodds P.N."/>
            <person name="Schein J.E."/>
            <person name="Zhong S."/>
            <person name="Hamelin R.C."/>
            <person name="Grigoriev I.V."/>
            <person name="Szabo L.J."/>
            <person name="Martin F."/>
        </authorList>
    </citation>
    <scope>NUCLEOTIDE SEQUENCE [LARGE SCALE GENOMIC DNA]</scope>
    <source>
        <strain evidence="3">98AG31 / pathotype 3-4-7</strain>
    </source>
</reference>
<accession>F4RE91</accession>
<dbReference type="KEGG" id="mlr:MELLADRAFT_104299"/>
<sequence>MTKTESTVARAIRASRRVQGLEVDNASQTGQTQPEAGPSSSMQESAQTSTALVNDIVNSNNPVNQEPKRQLRNPVTPQQHLQKFIELEPHPLWNFIGHVPIPLPFPTTSSLEANIRQPKESVQNSSSDQDDPHNDFIDSDNKSESERSDSDDSEKTEEEKKSRLHKSSPSLGSSNSNKESGGNSSDSSSVSNSDSENSDSGSESGSSSDDSDRQGEKGEKSELQCELE</sequence>
<name>F4RE91_MELLP</name>
<dbReference type="VEuPathDB" id="FungiDB:MELLADRAFT_104299"/>
<gene>
    <name evidence="2" type="ORF">MELLADRAFT_104299</name>
</gene>
<evidence type="ECO:0000313" key="3">
    <source>
        <dbReference type="Proteomes" id="UP000001072"/>
    </source>
</evidence>
<feature type="compositionally biased region" description="Basic and acidic residues" evidence="1">
    <location>
        <begin position="210"/>
        <end position="228"/>
    </location>
</feature>
<evidence type="ECO:0000256" key="1">
    <source>
        <dbReference type="SAM" id="MobiDB-lite"/>
    </source>
</evidence>
<evidence type="ECO:0000313" key="2">
    <source>
        <dbReference type="EMBL" id="EGG09051.1"/>
    </source>
</evidence>
<dbReference type="Proteomes" id="UP000001072">
    <property type="component" value="Unassembled WGS sequence"/>
</dbReference>
<dbReference type="InParanoid" id="F4RE91"/>
<keyword evidence="3" id="KW-1185">Reference proteome</keyword>
<feature type="compositionally biased region" description="Basic and acidic residues" evidence="1">
    <location>
        <begin position="130"/>
        <end position="150"/>
    </location>
</feature>
<feature type="compositionally biased region" description="Polar residues" evidence="1">
    <location>
        <begin position="25"/>
        <end position="49"/>
    </location>
</feature>
<feature type="region of interest" description="Disordered" evidence="1">
    <location>
        <begin position="1"/>
        <end position="49"/>
    </location>
</feature>
<feature type="compositionally biased region" description="Low complexity" evidence="1">
    <location>
        <begin position="167"/>
        <end position="208"/>
    </location>
</feature>
<proteinExistence type="predicted"/>
<dbReference type="AlphaFoldDB" id="F4RE91"/>
<dbReference type="HOGENOM" id="CLU_060780_0_0_1"/>
<dbReference type="GeneID" id="18922218"/>